<accession>A0A8K1FKL0</accession>
<feature type="compositionally biased region" description="Basic and acidic residues" evidence="1">
    <location>
        <begin position="27"/>
        <end position="36"/>
    </location>
</feature>
<sequence>MMPVPTKTRRRARSTDTTSTLEASDDSPLHSEDDKQALVPRKKPRSTYGARKNETQQLKDEIHTLLARLQELQACQFANDASRQQALLRQAVLTSGVKQTELFLAGTQSLLSGRHVNPLQTHIHLPSDPFLRRQVLKALRTPQLHDAATFIRERVRFLDLTCLQRDTHAAETSEGDSVISVCDVVPFSDISTSVEEVYDQLLAFMAYREFDIFEYTDIMTICESEDTMKDKHVRQFRFLSTTHDVDVEKNVVHFLRSPEDDDVSGLFKGRKFGMVVANNVAKDELFPYCTSQRLRADVTAVSLVCESDFAQDKKSESPSVCVVRWSFVRIHHAQNGIPRELELSARENLRRWSEVMPKVLREMVQRKRQAEK</sequence>
<dbReference type="OrthoDB" id="157554at2759"/>
<name>A0A8K1FKL0_PYTOL</name>
<dbReference type="Proteomes" id="UP000794436">
    <property type="component" value="Unassembled WGS sequence"/>
</dbReference>
<dbReference type="AlphaFoldDB" id="A0A8K1FKL0"/>
<gene>
    <name evidence="2" type="ORF">Poli38472_012346</name>
</gene>
<dbReference type="EMBL" id="SPLM01000005">
    <property type="protein sequence ID" value="TMW67230.1"/>
    <property type="molecule type" value="Genomic_DNA"/>
</dbReference>
<proteinExistence type="predicted"/>
<keyword evidence="3" id="KW-1185">Reference proteome</keyword>
<evidence type="ECO:0000313" key="2">
    <source>
        <dbReference type="EMBL" id="TMW67230.1"/>
    </source>
</evidence>
<comment type="caution">
    <text evidence="2">The sequence shown here is derived from an EMBL/GenBank/DDBJ whole genome shotgun (WGS) entry which is preliminary data.</text>
</comment>
<protein>
    <submittedName>
        <fullName evidence="2">Uncharacterized protein</fullName>
    </submittedName>
</protein>
<reference evidence="2" key="1">
    <citation type="submission" date="2019-03" db="EMBL/GenBank/DDBJ databases">
        <title>Long read genome sequence of the mycoparasitic Pythium oligandrum ATCC 38472 isolated from sugarbeet rhizosphere.</title>
        <authorList>
            <person name="Gaulin E."/>
        </authorList>
    </citation>
    <scope>NUCLEOTIDE SEQUENCE</scope>
    <source>
        <strain evidence="2">ATCC 38472_TT</strain>
    </source>
</reference>
<evidence type="ECO:0000313" key="3">
    <source>
        <dbReference type="Proteomes" id="UP000794436"/>
    </source>
</evidence>
<evidence type="ECO:0000256" key="1">
    <source>
        <dbReference type="SAM" id="MobiDB-lite"/>
    </source>
</evidence>
<feature type="region of interest" description="Disordered" evidence="1">
    <location>
        <begin position="1"/>
        <end position="55"/>
    </location>
</feature>
<organism evidence="2 3">
    <name type="scientific">Pythium oligandrum</name>
    <name type="common">Mycoparasitic fungus</name>
    <dbReference type="NCBI Taxonomy" id="41045"/>
    <lineage>
        <taxon>Eukaryota</taxon>
        <taxon>Sar</taxon>
        <taxon>Stramenopiles</taxon>
        <taxon>Oomycota</taxon>
        <taxon>Peronosporomycetes</taxon>
        <taxon>Pythiales</taxon>
        <taxon>Pythiaceae</taxon>
        <taxon>Pythium</taxon>
    </lineage>
</organism>